<evidence type="ECO:0000313" key="1">
    <source>
        <dbReference type="EMBL" id="KAH6937650.1"/>
    </source>
</evidence>
<dbReference type="Proteomes" id="UP000821845">
    <property type="component" value="Chromosome 2"/>
</dbReference>
<evidence type="ECO:0000313" key="2">
    <source>
        <dbReference type="Proteomes" id="UP000821845"/>
    </source>
</evidence>
<reference evidence="1" key="1">
    <citation type="submission" date="2020-05" db="EMBL/GenBank/DDBJ databases">
        <title>Large-scale comparative analyses of tick genomes elucidate their genetic diversity and vector capacities.</title>
        <authorList>
            <person name="Jia N."/>
            <person name="Wang J."/>
            <person name="Shi W."/>
            <person name="Du L."/>
            <person name="Sun Y."/>
            <person name="Zhan W."/>
            <person name="Jiang J."/>
            <person name="Wang Q."/>
            <person name="Zhang B."/>
            <person name="Ji P."/>
            <person name="Sakyi L.B."/>
            <person name="Cui X."/>
            <person name="Yuan T."/>
            <person name="Jiang B."/>
            <person name="Yang W."/>
            <person name="Lam T.T.-Y."/>
            <person name="Chang Q."/>
            <person name="Ding S."/>
            <person name="Wang X."/>
            <person name="Zhu J."/>
            <person name="Ruan X."/>
            <person name="Zhao L."/>
            <person name="Wei J."/>
            <person name="Que T."/>
            <person name="Du C."/>
            <person name="Cheng J."/>
            <person name="Dai P."/>
            <person name="Han X."/>
            <person name="Huang E."/>
            <person name="Gao Y."/>
            <person name="Liu J."/>
            <person name="Shao H."/>
            <person name="Ye R."/>
            <person name="Li L."/>
            <person name="Wei W."/>
            <person name="Wang X."/>
            <person name="Wang C."/>
            <person name="Yang T."/>
            <person name="Huo Q."/>
            <person name="Li W."/>
            <person name="Guo W."/>
            <person name="Chen H."/>
            <person name="Zhou L."/>
            <person name="Ni X."/>
            <person name="Tian J."/>
            <person name="Zhou Y."/>
            <person name="Sheng Y."/>
            <person name="Liu T."/>
            <person name="Pan Y."/>
            <person name="Xia L."/>
            <person name="Li J."/>
            <person name="Zhao F."/>
            <person name="Cao W."/>
        </authorList>
    </citation>
    <scope>NUCLEOTIDE SEQUENCE</scope>
    <source>
        <strain evidence="1">Hyas-2018</strain>
    </source>
</reference>
<dbReference type="EMBL" id="CM023482">
    <property type="protein sequence ID" value="KAH6937650.1"/>
    <property type="molecule type" value="Genomic_DNA"/>
</dbReference>
<accession>A0ACB7SSR9</accession>
<gene>
    <name evidence="1" type="ORF">HPB50_003525</name>
</gene>
<keyword evidence="2" id="KW-1185">Reference proteome</keyword>
<proteinExistence type="predicted"/>
<name>A0ACB7SSR9_HYAAI</name>
<organism evidence="1 2">
    <name type="scientific">Hyalomma asiaticum</name>
    <name type="common">Tick</name>
    <dbReference type="NCBI Taxonomy" id="266040"/>
    <lineage>
        <taxon>Eukaryota</taxon>
        <taxon>Metazoa</taxon>
        <taxon>Ecdysozoa</taxon>
        <taxon>Arthropoda</taxon>
        <taxon>Chelicerata</taxon>
        <taxon>Arachnida</taxon>
        <taxon>Acari</taxon>
        <taxon>Parasitiformes</taxon>
        <taxon>Ixodida</taxon>
        <taxon>Ixodoidea</taxon>
        <taxon>Ixodidae</taxon>
        <taxon>Hyalomminae</taxon>
        <taxon>Hyalomma</taxon>
    </lineage>
</organism>
<comment type="caution">
    <text evidence="1">The sequence shown here is derived from an EMBL/GenBank/DDBJ whole genome shotgun (WGS) entry which is preliminary data.</text>
</comment>
<protein>
    <submittedName>
        <fullName evidence="1">Uncharacterized protein</fullName>
    </submittedName>
</protein>
<sequence length="159" mass="17154">MVCYSASRPSYPCERLADAGMEGRSVGELGCRLGVALQHLLLLLLPGHEPPQALVKGEARIVLEGVRLVHGCVTWNRSSTTHERTSGNASQSEASGSPAAEIRTRDLARAGQRRDVARASASNLHNWLRTFLLTFLLTPPSGLCVSSRCSSGRCPHRPL</sequence>